<keyword evidence="7" id="KW-1185">Reference proteome</keyword>
<keyword evidence="5" id="KW-1133">Transmembrane helix</keyword>
<dbReference type="GO" id="GO:0016853">
    <property type="term" value="F:isomerase activity"/>
    <property type="evidence" value="ECO:0007669"/>
    <property type="project" value="UniProtKB-KW"/>
</dbReference>
<evidence type="ECO:0000256" key="4">
    <source>
        <dbReference type="SAM" id="MobiDB-lite"/>
    </source>
</evidence>
<feature type="transmembrane region" description="Helical" evidence="5">
    <location>
        <begin position="85"/>
        <end position="109"/>
    </location>
</feature>
<accession>A0A8X8ZZ58</accession>
<dbReference type="EMBL" id="PNBA02000006">
    <property type="protein sequence ID" value="KAG6421124.1"/>
    <property type="molecule type" value="Genomic_DNA"/>
</dbReference>
<dbReference type="GO" id="GO:0003857">
    <property type="term" value="F:(3S)-3-hydroxyacyl-CoA dehydrogenase (NAD+) activity"/>
    <property type="evidence" value="ECO:0007669"/>
    <property type="project" value="TreeGrafter"/>
</dbReference>
<evidence type="ECO:0000256" key="5">
    <source>
        <dbReference type="SAM" id="Phobius"/>
    </source>
</evidence>
<dbReference type="AlphaFoldDB" id="A0A8X8ZZ58"/>
<keyword evidence="5" id="KW-0472">Membrane</keyword>
<comment type="caution">
    <text evidence="6">The sequence shown here is derived from an EMBL/GenBank/DDBJ whole genome shotgun (WGS) entry which is preliminary data.</text>
</comment>
<evidence type="ECO:0000256" key="3">
    <source>
        <dbReference type="ARBA" id="ARBA00023268"/>
    </source>
</evidence>
<feature type="compositionally biased region" description="Polar residues" evidence="4">
    <location>
        <begin position="23"/>
        <end position="37"/>
    </location>
</feature>
<proteinExistence type="predicted"/>
<keyword evidence="2" id="KW-0456">Lyase</keyword>
<name>A0A8X8ZZ58_SALSN</name>
<dbReference type="InterPro" id="IPR013328">
    <property type="entry name" value="6PGD_dom2"/>
</dbReference>
<keyword evidence="3" id="KW-0511">Multifunctional enzyme</keyword>
<dbReference type="GO" id="GO:0005777">
    <property type="term" value="C:peroxisome"/>
    <property type="evidence" value="ECO:0007669"/>
    <property type="project" value="TreeGrafter"/>
</dbReference>
<dbReference type="PANTHER" id="PTHR23309">
    <property type="entry name" value="3-HYDROXYACYL-COA DEHYROGENASE"/>
    <property type="match status" value="1"/>
</dbReference>
<reference evidence="6" key="1">
    <citation type="submission" date="2018-01" db="EMBL/GenBank/DDBJ databases">
        <authorList>
            <person name="Mao J.F."/>
        </authorList>
    </citation>
    <scope>NUCLEOTIDE SEQUENCE</scope>
    <source>
        <strain evidence="6">Huo1</strain>
        <tissue evidence="6">Leaf</tissue>
    </source>
</reference>
<evidence type="ECO:0000256" key="1">
    <source>
        <dbReference type="ARBA" id="ARBA00023235"/>
    </source>
</evidence>
<dbReference type="PANTHER" id="PTHR23309:SF49">
    <property type="entry name" value="PEROXISOMAL BIFUNCTIONAL ENZYME"/>
    <property type="match status" value="1"/>
</dbReference>
<dbReference type="Gene3D" id="1.10.1040.10">
    <property type="entry name" value="N-(1-d-carboxylethyl)-l-norvaline Dehydrogenase, domain 2"/>
    <property type="match status" value="1"/>
</dbReference>
<reference evidence="6" key="2">
    <citation type="submission" date="2020-08" db="EMBL/GenBank/DDBJ databases">
        <title>Plant Genome Project.</title>
        <authorList>
            <person name="Zhang R.-G."/>
        </authorList>
    </citation>
    <scope>NUCLEOTIDE SEQUENCE</scope>
    <source>
        <strain evidence="6">Huo1</strain>
        <tissue evidence="6">Leaf</tissue>
    </source>
</reference>
<dbReference type="GO" id="GO:0006635">
    <property type="term" value="P:fatty acid beta-oxidation"/>
    <property type="evidence" value="ECO:0007669"/>
    <property type="project" value="TreeGrafter"/>
</dbReference>
<keyword evidence="5" id="KW-0812">Transmembrane</keyword>
<feature type="region of interest" description="Disordered" evidence="4">
    <location>
        <begin position="1"/>
        <end position="45"/>
    </location>
</feature>
<protein>
    <submittedName>
        <fullName evidence="6">Uncharacterized protein</fullName>
    </submittedName>
</protein>
<keyword evidence="1" id="KW-0413">Isomerase</keyword>
<evidence type="ECO:0000313" key="6">
    <source>
        <dbReference type="EMBL" id="KAG6421124.1"/>
    </source>
</evidence>
<dbReference type="Proteomes" id="UP000298416">
    <property type="component" value="Unassembled WGS sequence"/>
</dbReference>
<gene>
    <name evidence="6" type="ORF">SASPL_117673</name>
</gene>
<dbReference type="Pfam" id="PF14223">
    <property type="entry name" value="Retrotran_gag_2"/>
    <property type="match status" value="1"/>
</dbReference>
<evidence type="ECO:0000313" key="7">
    <source>
        <dbReference type="Proteomes" id="UP000298416"/>
    </source>
</evidence>
<organism evidence="6">
    <name type="scientific">Salvia splendens</name>
    <name type="common">Scarlet sage</name>
    <dbReference type="NCBI Taxonomy" id="180675"/>
    <lineage>
        <taxon>Eukaryota</taxon>
        <taxon>Viridiplantae</taxon>
        <taxon>Streptophyta</taxon>
        <taxon>Embryophyta</taxon>
        <taxon>Tracheophyta</taxon>
        <taxon>Spermatophyta</taxon>
        <taxon>Magnoliopsida</taxon>
        <taxon>eudicotyledons</taxon>
        <taxon>Gunneridae</taxon>
        <taxon>Pentapetalae</taxon>
        <taxon>asterids</taxon>
        <taxon>lamiids</taxon>
        <taxon>Lamiales</taxon>
        <taxon>Lamiaceae</taxon>
        <taxon>Nepetoideae</taxon>
        <taxon>Mentheae</taxon>
        <taxon>Salviinae</taxon>
        <taxon>Salvia</taxon>
        <taxon>Salvia subgen. Calosphace</taxon>
        <taxon>core Calosphace</taxon>
    </lineage>
</organism>
<evidence type="ECO:0000256" key="2">
    <source>
        <dbReference type="ARBA" id="ARBA00023239"/>
    </source>
</evidence>
<dbReference type="GO" id="GO:0016829">
    <property type="term" value="F:lyase activity"/>
    <property type="evidence" value="ECO:0007669"/>
    <property type="project" value="UniProtKB-KW"/>
</dbReference>
<sequence>MSSDNGGLLSGQPRQRAKGWTAAPSQRAPSGSSSGGRQRTADASSLGGDGGAVLVGQQLCCRRAAAAISSRSWQQRRRLQSAPRLTVVLTAGLWTAAALTSVVAVATVFQVEYVLDKPIGVIPDKESLEFATFDVEAHQKHIDNASDAQCVMLSSMSLELQRQHEHMFPYEMLKHLESLYASQAQTMEYEILRDLFKCKLRDGSKVSEHVLKMIGLIERLASIGTVLPANVSTNLILQSLPSSFENFIVYFNMNNTKVGLPELHNRLKTMSLPLLSGGIIFWADTIGADHIYKSLQKWYGLYGNFFKPSRFLEERATRGIPLMGLDDQSIRGPSRLFYAKATLEEMQASM</sequence>